<reference evidence="5 6" key="1">
    <citation type="submission" date="2013-07" db="EMBL/GenBank/DDBJ databases">
        <authorList>
            <person name="Weinstock G."/>
            <person name="Sodergren E."/>
            <person name="Wylie T."/>
            <person name="Fulton L."/>
            <person name="Fulton R."/>
            <person name="Fronick C."/>
            <person name="O'Laughlin M."/>
            <person name="Godfrey J."/>
            <person name="Miner T."/>
            <person name="Herter B."/>
            <person name="Appelbaum E."/>
            <person name="Cordes M."/>
            <person name="Lek S."/>
            <person name="Wollam A."/>
            <person name="Pepin K.H."/>
            <person name="Palsikar V.B."/>
            <person name="Mitreva M."/>
            <person name="Wilson R.K."/>
        </authorList>
    </citation>
    <scope>NUCLEOTIDE SEQUENCE [LARGE SCALE GENOMIC DNA]</scope>
    <source>
        <strain evidence="5 6">ATCC 27760</strain>
    </source>
</reference>
<dbReference type="HOGENOM" id="CLU_019054_0_0_9"/>
<dbReference type="Gene3D" id="1.20.890.20">
    <property type="entry name" value="mpn423 like domain"/>
    <property type="match status" value="1"/>
</dbReference>
<dbReference type="InterPro" id="IPR010383">
    <property type="entry name" value="Glyco_hydrolase_94_b-supersand"/>
</dbReference>
<dbReference type="Gene3D" id="1.50.10.10">
    <property type="match status" value="1"/>
</dbReference>
<evidence type="ECO:0000256" key="1">
    <source>
        <dbReference type="ARBA" id="ARBA00022676"/>
    </source>
</evidence>
<keyword evidence="6" id="KW-1185">Reference proteome</keyword>
<dbReference type="CDD" id="cd11754">
    <property type="entry name" value="GH94N_CBP_like"/>
    <property type="match status" value="1"/>
</dbReference>
<dbReference type="InterPro" id="IPR037825">
    <property type="entry name" value="GH94N_CBP"/>
</dbReference>
<dbReference type="OrthoDB" id="9769991at2"/>
<keyword evidence="1" id="KW-0328">Glycosyltransferase</keyword>
<dbReference type="GO" id="GO:0030246">
    <property type="term" value="F:carbohydrate binding"/>
    <property type="evidence" value="ECO:0007669"/>
    <property type="project" value="InterPro"/>
</dbReference>
<name>U2KEK0_9FIRM</name>
<dbReference type="Proteomes" id="UP000016662">
    <property type="component" value="Unassembled WGS sequence"/>
</dbReference>
<evidence type="ECO:0000313" key="6">
    <source>
        <dbReference type="Proteomes" id="UP000016662"/>
    </source>
</evidence>
<dbReference type="PANTHER" id="PTHR37469">
    <property type="entry name" value="CELLOBIONIC ACID PHOSPHORYLASE-RELATED"/>
    <property type="match status" value="1"/>
</dbReference>
<dbReference type="GO" id="GO:0016757">
    <property type="term" value="F:glycosyltransferase activity"/>
    <property type="evidence" value="ECO:0007669"/>
    <property type="project" value="UniProtKB-KW"/>
</dbReference>
<proteinExistence type="predicted"/>
<comment type="caution">
    <text evidence="5">The sequence shown here is derived from an EMBL/GenBank/DDBJ whole genome shotgun (WGS) entry which is preliminary data.</text>
</comment>
<dbReference type="InterPro" id="IPR008928">
    <property type="entry name" value="6-hairpin_glycosidase_sf"/>
</dbReference>
<dbReference type="InterPro" id="IPR037018">
    <property type="entry name" value="GH65_N"/>
</dbReference>
<accession>U2KEK0</accession>
<dbReference type="Pfam" id="PF06165">
    <property type="entry name" value="GH94_b-supersand"/>
    <property type="match status" value="1"/>
</dbReference>
<dbReference type="InterPro" id="IPR012341">
    <property type="entry name" value="6hp_glycosidase-like_sf"/>
</dbReference>
<gene>
    <name evidence="5" type="ORF">RUMCAL_00668</name>
</gene>
<dbReference type="PATRIC" id="fig|411473.3.peg.525"/>
<feature type="domain" description="Glycosyl hydrolase 94 catalytic" evidence="4">
    <location>
        <begin position="308"/>
        <end position="741"/>
    </location>
</feature>
<dbReference type="STRING" id="411473.RUMCAL_00668"/>
<evidence type="ECO:0000256" key="2">
    <source>
        <dbReference type="ARBA" id="ARBA00022679"/>
    </source>
</evidence>
<keyword evidence="2 5" id="KW-0808">Transferase</keyword>
<evidence type="ECO:0000259" key="4">
    <source>
        <dbReference type="Pfam" id="PF17167"/>
    </source>
</evidence>
<dbReference type="SMART" id="SM01068">
    <property type="entry name" value="CBM_X"/>
    <property type="match status" value="1"/>
</dbReference>
<organism evidence="5 6">
    <name type="scientific">Ruminococcus callidus ATCC 27760</name>
    <dbReference type="NCBI Taxonomy" id="411473"/>
    <lineage>
        <taxon>Bacteria</taxon>
        <taxon>Bacillati</taxon>
        <taxon>Bacillota</taxon>
        <taxon>Clostridia</taxon>
        <taxon>Eubacteriales</taxon>
        <taxon>Oscillospiraceae</taxon>
        <taxon>Ruminococcus</taxon>
    </lineage>
</organism>
<dbReference type="RefSeq" id="WP_021682099.1">
    <property type="nucleotide sequence ID" value="NZ_KI260400.1"/>
</dbReference>
<dbReference type="SUPFAM" id="SSF48208">
    <property type="entry name" value="Six-hairpin glycosidases"/>
    <property type="match status" value="1"/>
</dbReference>
<dbReference type="InterPro" id="IPR033432">
    <property type="entry name" value="GH94_catalytic"/>
</dbReference>
<dbReference type="InterPro" id="IPR011013">
    <property type="entry name" value="Gal_mutarotase_sf_dom"/>
</dbReference>
<dbReference type="Gene3D" id="2.60.420.10">
    <property type="entry name" value="Maltose phosphorylase, domain 3"/>
    <property type="match status" value="1"/>
</dbReference>
<evidence type="ECO:0000259" key="3">
    <source>
        <dbReference type="Pfam" id="PF06165"/>
    </source>
</evidence>
<dbReference type="Pfam" id="PF17167">
    <property type="entry name" value="Glyco_hydro_94"/>
    <property type="match status" value="1"/>
</dbReference>
<dbReference type="PANTHER" id="PTHR37469:SF2">
    <property type="entry name" value="CELLOBIONIC ACID PHOSPHORYLASE"/>
    <property type="match status" value="1"/>
</dbReference>
<dbReference type="AlphaFoldDB" id="U2KEK0"/>
<dbReference type="GO" id="GO:0005975">
    <property type="term" value="P:carbohydrate metabolic process"/>
    <property type="evidence" value="ECO:0007669"/>
    <property type="project" value="InterPro"/>
</dbReference>
<feature type="domain" description="Glycosyl hydrolase 94 supersandwich" evidence="3">
    <location>
        <begin position="11"/>
        <end position="293"/>
    </location>
</feature>
<sequence length="818" mass="92185">MKFGYFDDANKEYVIQNPKTPYPWINYLGTQEFFSLISNTAGGYHFYKDARLRRITRYRYNNVPVDMGGRYFYIKDGETVWSPGWSPVKTDLDAYTCRHGMGYTVISGKKNDISAEVTFFVPQNYNGEIQSLVLKNEGSEAKTIKLFSFIEWCLWNAQDDSTNFQRNFNTGEVEIEGSTIFHKTEYKERRNHFAFYTVNDAIDGYDTDRESFLGLYNGFENPQVVAAGKASNSVADGWSPVASHYKEITLAPGESKQLIFILGYVENPKDQKWNADGSMNKSRAYEMIEQYNTPEKVAAALAELKAMWDALLSKYSVKTPDDKMNRMVNIWNQYQCMVTFNMSRSASYFESGIGRGMGFRDSNQDLLGFVHQIPDRARERLIDLASTQLEDGGCYHQYQPLTKKGNNEIGGDFSDDPLWMILSVAAYIKESGDYSILDAMVPYDNDESKAKTMMDHLEKSFFHVVENVGPHGLPLAMRADWNDCINLSCFSDEPGESFQTSTSPKYGEDKYSKVAESVMVAALFTYAGPEYVAMCKKKGDEAGAAKAQAAIDQMKKNIMEYGWDGEWFLRAYDDFGKKMGSHECEEGKIFIEPQGFAVMGGVGKETGADLKALESVDKYLNSTHGLVLNQPAFTKYYIEYGEISTYPAGYKENAGIFCHNNAWIICAEAFVGHGDKAFEYYSKIAPAYREEKYSDLHRTEPYVYAQMIAGKDAKRHGEAKNSWLTGTAAWNFVAVSQYILGVIPDWDGLKIDPSIPHEWDGFTISRQFRGATYDVTVKNPNHVCKGVVSVTVDGKAIEGNVLPVFSDGKSHAVEVVMG</sequence>
<dbReference type="SUPFAM" id="SSF74650">
    <property type="entry name" value="Galactose mutarotase-like"/>
    <property type="match status" value="1"/>
</dbReference>
<protein>
    <submittedName>
        <fullName evidence="5">Glycosyltransferase family 36</fullName>
    </submittedName>
</protein>
<evidence type="ECO:0000313" key="5">
    <source>
        <dbReference type="EMBL" id="ERJ96956.1"/>
    </source>
</evidence>
<dbReference type="InterPro" id="IPR052047">
    <property type="entry name" value="GH94_Enzymes"/>
</dbReference>
<dbReference type="Gene3D" id="2.70.98.40">
    <property type="entry name" value="Glycoside hydrolase, family 65, N-terminal domain"/>
    <property type="match status" value="1"/>
</dbReference>
<dbReference type="EMBL" id="AWVF01000084">
    <property type="protein sequence ID" value="ERJ96956.1"/>
    <property type="molecule type" value="Genomic_DNA"/>
</dbReference>
<dbReference type="eggNOG" id="COG3459">
    <property type="taxonomic scope" value="Bacteria"/>
</dbReference>